<evidence type="ECO:0008006" key="3">
    <source>
        <dbReference type="Google" id="ProtNLM"/>
    </source>
</evidence>
<dbReference type="EMBL" id="UAVS01000008">
    <property type="protein sequence ID" value="SQA94948.1"/>
    <property type="molecule type" value="Genomic_DNA"/>
</dbReference>
<evidence type="ECO:0000313" key="2">
    <source>
        <dbReference type="Proteomes" id="UP000250169"/>
    </source>
</evidence>
<dbReference type="Gene3D" id="3.80.10.10">
    <property type="entry name" value="Ribonuclease Inhibitor"/>
    <property type="match status" value="1"/>
</dbReference>
<evidence type="ECO:0000313" key="1">
    <source>
        <dbReference type="EMBL" id="SQA94948.1"/>
    </source>
</evidence>
<name>A0A2X2SRY3_CAPOC</name>
<dbReference type="AlphaFoldDB" id="A0A2X2SRY3"/>
<dbReference type="InterPro" id="IPR026906">
    <property type="entry name" value="LRR_5"/>
</dbReference>
<proteinExistence type="predicted"/>
<dbReference type="Pfam" id="PF13306">
    <property type="entry name" value="LRR_5"/>
    <property type="match status" value="1"/>
</dbReference>
<dbReference type="Proteomes" id="UP000250169">
    <property type="component" value="Unassembled WGS sequence"/>
</dbReference>
<dbReference type="InterPro" id="IPR032675">
    <property type="entry name" value="LRR_dom_sf"/>
</dbReference>
<dbReference type="RefSeq" id="WP_111973180.1">
    <property type="nucleotide sequence ID" value="NZ_UAVS01000008.1"/>
</dbReference>
<gene>
    <name evidence="1" type="ORF">NCTC11545_02151</name>
</gene>
<organism evidence="1 2">
    <name type="scientific">Capnocytophaga ochracea</name>
    <dbReference type="NCBI Taxonomy" id="1018"/>
    <lineage>
        <taxon>Bacteria</taxon>
        <taxon>Pseudomonadati</taxon>
        <taxon>Bacteroidota</taxon>
        <taxon>Flavobacteriia</taxon>
        <taxon>Flavobacteriales</taxon>
        <taxon>Flavobacteriaceae</taxon>
        <taxon>Capnocytophaga</taxon>
    </lineage>
</organism>
<sequence>MRKVILMATAVLVALTISNCGKETEKVIERVEVQKGSQILSGNDVPTTSLGSVGDYYLNKTTMELYGPKTTEGWGNAIGLKGAQGEKGKGGATILSGITAPITSQGKVGDWYIDTQNKLLYGPKTESGWGTAISLISNSSSTTQKTDFLLSDDGTTLLQWRNKNSVNIDMTTIPELANVTKIGNRAFYGCGDLSSIKLTEKITTIGHSAFEDCNIEEIRLPKNVTSLGRYVFEDTNIKNIYIEATTPPLLHNGKYDNNPSLGKIQLRNVYVPASSLNAYKNNVQWKYITDITEYDPNTHQQVVKGTKLKAIP</sequence>
<accession>A0A2X2SRY3</accession>
<reference evidence="1 2" key="1">
    <citation type="submission" date="2018-06" db="EMBL/GenBank/DDBJ databases">
        <authorList>
            <consortium name="Pathogen Informatics"/>
            <person name="Doyle S."/>
        </authorList>
    </citation>
    <scope>NUCLEOTIDE SEQUENCE [LARGE SCALE GENOMIC DNA]</scope>
    <source>
        <strain evidence="1 2">NCTC11545</strain>
    </source>
</reference>
<protein>
    <recommendedName>
        <fullName evidence="3">Leucine-rich repeat domain-containing protein</fullName>
    </recommendedName>
</protein>